<dbReference type="Proteomes" id="UP000249688">
    <property type="component" value="Unassembled WGS sequence"/>
</dbReference>
<feature type="modified residue" description="4-aspartylphosphate" evidence="2">
    <location>
        <position position="72"/>
    </location>
</feature>
<dbReference type="PANTHER" id="PTHR45566">
    <property type="entry name" value="HTH-TYPE TRANSCRIPTIONAL REGULATOR YHJB-RELATED"/>
    <property type="match status" value="1"/>
</dbReference>
<evidence type="ECO:0000313" key="5">
    <source>
        <dbReference type="EMBL" id="PZW38693.1"/>
    </source>
</evidence>
<dbReference type="SMART" id="SM00421">
    <property type="entry name" value="HTH_LUXR"/>
    <property type="match status" value="1"/>
</dbReference>
<dbReference type="InterPro" id="IPR011006">
    <property type="entry name" value="CheY-like_superfamily"/>
</dbReference>
<dbReference type="CDD" id="cd06170">
    <property type="entry name" value="LuxR_C_like"/>
    <property type="match status" value="1"/>
</dbReference>
<keyword evidence="2" id="KW-0597">Phosphoprotein</keyword>
<dbReference type="GO" id="GO:0003677">
    <property type="term" value="F:DNA binding"/>
    <property type="evidence" value="ECO:0007669"/>
    <property type="project" value="UniProtKB-KW"/>
</dbReference>
<dbReference type="InterPro" id="IPR016032">
    <property type="entry name" value="Sig_transdc_resp-reg_C-effctor"/>
</dbReference>
<evidence type="ECO:0000313" key="6">
    <source>
        <dbReference type="Proteomes" id="UP000249688"/>
    </source>
</evidence>
<dbReference type="InterPro" id="IPR001789">
    <property type="entry name" value="Sig_transdc_resp-reg_receiver"/>
</dbReference>
<accession>A0A2W7IJJ2</accession>
<dbReference type="Pfam" id="PF00196">
    <property type="entry name" value="GerE"/>
    <property type="match status" value="1"/>
</dbReference>
<dbReference type="EMBL" id="QKYU01000035">
    <property type="protein sequence ID" value="PZW38693.1"/>
    <property type="molecule type" value="Genomic_DNA"/>
</dbReference>
<evidence type="ECO:0000256" key="2">
    <source>
        <dbReference type="PROSITE-ProRule" id="PRU00169"/>
    </source>
</evidence>
<feature type="domain" description="Response regulatory" evidence="4">
    <location>
        <begin position="17"/>
        <end position="135"/>
    </location>
</feature>
<evidence type="ECO:0000259" key="3">
    <source>
        <dbReference type="PROSITE" id="PS50043"/>
    </source>
</evidence>
<reference evidence="5 6" key="1">
    <citation type="submission" date="2018-06" db="EMBL/GenBank/DDBJ databases">
        <title>Genomic Encyclopedia of Archaeal and Bacterial Type Strains, Phase II (KMG-II): from individual species to whole genera.</title>
        <authorList>
            <person name="Goeker M."/>
        </authorList>
    </citation>
    <scope>NUCLEOTIDE SEQUENCE [LARGE SCALE GENOMIC DNA]</scope>
    <source>
        <strain evidence="5 6">DSM 24525</strain>
    </source>
</reference>
<dbReference type="GO" id="GO:0000160">
    <property type="term" value="P:phosphorelay signal transduction system"/>
    <property type="evidence" value="ECO:0007669"/>
    <property type="project" value="InterPro"/>
</dbReference>
<protein>
    <submittedName>
        <fullName evidence="5">LuxR family two component transcriptional regulator</fullName>
    </submittedName>
</protein>
<dbReference type="SUPFAM" id="SSF52172">
    <property type="entry name" value="CheY-like"/>
    <property type="match status" value="1"/>
</dbReference>
<dbReference type="InterPro" id="IPR036388">
    <property type="entry name" value="WH-like_DNA-bd_sf"/>
</dbReference>
<keyword evidence="1" id="KW-0238">DNA-binding</keyword>
<dbReference type="PROSITE" id="PS00622">
    <property type="entry name" value="HTH_LUXR_1"/>
    <property type="match status" value="1"/>
</dbReference>
<dbReference type="Gene3D" id="3.40.50.2300">
    <property type="match status" value="1"/>
</dbReference>
<comment type="caution">
    <text evidence="5">The sequence shown here is derived from an EMBL/GenBank/DDBJ whole genome shotgun (WGS) entry which is preliminary data.</text>
</comment>
<dbReference type="RefSeq" id="WP_158537344.1">
    <property type="nucleotide sequence ID" value="NZ_QKYU01000035.1"/>
</dbReference>
<sequence>MTVSVRHDVVTGAGAINAVIVDSQRLYRDALQRLLEASPVTVVGQGRTMEDALRALAPDAPLHLAIYNFLSDAEMEQELPNIITLKRHYEGVRVVILSNCLEPDLLLKAASMGVEAILSRDISIDVLQRALEFVLLGQHLLPTGIAQLLADPARQASTVAAAMDTTRTPLPDQRRATPLTPRESQILQCLMDGRSNKEIARDLDLTEATVKAHVKALLRKTRMTNRTQAAIWAVTNNFRFGQADTVAIFAADPVQNGFLQTSYPAPHRANGA</sequence>
<dbReference type="InterPro" id="IPR051015">
    <property type="entry name" value="EvgA-like"/>
</dbReference>
<dbReference type="GO" id="GO:0006355">
    <property type="term" value="P:regulation of DNA-templated transcription"/>
    <property type="evidence" value="ECO:0007669"/>
    <property type="project" value="InterPro"/>
</dbReference>
<dbReference type="PROSITE" id="PS50043">
    <property type="entry name" value="HTH_LUXR_2"/>
    <property type="match status" value="1"/>
</dbReference>
<dbReference type="AlphaFoldDB" id="A0A2W7IJJ2"/>
<name>A0A2W7IJJ2_9PROT</name>
<organism evidence="5 6">
    <name type="scientific">Humitalea rosea</name>
    <dbReference type="NCBI Taxonomy" id="990373"/>
    <lineage>
        <taxon>Bacteria</taxon>
        <taxon>Pseudomonadati</taxon>
        <taxon>Pseudomonadota</taxon>
        <taxon>Alphaproteobacteria</taxon>
        <taxon>Acetobacterales</taxon>
        <taxon>Roseomonadaceae</taxon>
        <taxon>Humitalea</taxon>
    </lineage>
</organism>
<dbReference type="InterPro" id="IPR000792">
    <property type="entry name" value="Tscrpt_reg_LuxR_C"/>
</dbReference>
<proteinExistence type="predicted"/>
<dbReference type="PROSITE" id="PS50110">
    <property type="entry name" value="RESPONSE_REGULATORY"/>
    <property type="match status" value="1"/>
</dbReference>
<dbReference type="PRINTS" id="PR00038">
    <property type="entry name" value="HTHLUXR"/>
</dbReference>
<dbReference type="OrthoDB" id="7826527at2"/>
<dbReference type="PANTHER" id="PTHR45566:SF1">
    <property type="entry name" value="HTH-TYPE TRANSCRIPTIONAL REGULATOR YHJB-RELATED"/>
    <property type="match status" value="1"/>
</dbReference>
<evidence type="ECO:0000256" key="1">
    <source>
        <dbReference type="ARBA" id="ARBA00023125"/>
    </source>
</evidence>
<dbReference type="Gene3D" id="1.10.10.10">
    <property type="entry name" value="Winged helix-like DNA-binding domain superfamily/Winged helix DNA-binding domain"/>
    <property type="match status" value="1"/>
</dbReference>
<evidence type="ECO:0000259" key="4">
    <source>
        <dbReference type="PROSITE" id="PS50110"/>
    </source>
</evidence>
<dbReference type="SUPFAM" id="SSF46894">
    <property type="entry name" value="C-terminal effector domain of the bipartite response regulators"/>
    <property type="match status" value="1"/>
</dbReference>
<feature type="domain" description="HTH luxR-type" evidence="3">
    <location>
        <begin position="172"/>
        <end position="237"/>
    </location>
</feature>
<gene>
    <name evidence="5" type="ORF">C8P66_13513</name>
</gene>
<keyword evidence="6" id="KW-1185">Reference proteome</keyword>